<dbReference type="InterPro" id="IPR029526">
    <property type="entry name" value="PGBD"/>
</dbReference>
<reference evidence="2 3" key="1">
    <citation type="journal article" date="2019" name="Sci. Rep.">
        <title>Orb-weaving spider Araneus ventricosus genome elucidates the spidroin gene catalogue.</title>
        <authorList>
            <person name="Kono N."/>
            <person name="Nakamura H."/>
            <person name="Ohtoshi R."/>
            <person name="Moran D.A.P."/>
            <person name="Shinohara A."/>
            <person name="Yoshida Y."/>
            <person name="Fujiwara M."/>
            <person name="Mori M."/>
            <person name="Tomita M."/>
            <person name="Arakawa K."/>
        </authorList>
    </citation>
    <scope>NUCLEOTIDE SEQUENCE [LARGE SCALE GENOMIC DNA]</scope>
</reference>
<protein>
    <recommendedName>
        <fullName evidence="1">PiggyBac transposable element-derived protein domain-containing protein</fullName>
    </recommendedName>
</protein>
<dbReference type="EMBL" id="BGPR01003291">
    <property type="protein sequence ID" value="GBM86181.1"/>
    <property type="molecule type" value="Genomic_DNA"/>
</dbReference>
<sequence>MEDVKHTGRIAHDNYFTSFSLAKNLLVSDLFSMGNVRPQRKDLPPMLKANDKLQRGESVFLTKEGVAAIKWMDKKAFTLLTTAHNPAIMTSVKWRKKDGTKTEVPCPKSVAIYNDIMRGVDRFDHRKERYQIGRRSVKWWHRIFYFLIDLCNVNSFILWQVNKRNRSLDQLTFRLELARQLIDGYSSRKRKGHPASFQVKKCAFPDDVRLPSVGNHMPKLVSNYR</sequence>
<proteinExistence type="predicted"/>
<keyword evidence="3" id="KW-1185">Reference proteome</keyword>
<gene>
    <name evidence="2" type="ORF">AVEN_48192_1</name>
</gene>
<evidence type="ECO:0000259" key="1">
    <source>
        <dbReference type="Pfam" id="PF13843"/>
    </source>
</evidence>
<comment type="caution">
    <text evidence="2">The sequence shown here is derived from an EMBL/GenBank/DDBJ whole genome shotgun (WGS) entry which is preliminary data.</text>
</comment>
<dbReference type="OrthoDB" id="6437726at2759"/>
<feature type="domain" description="PiggyBac transposable element-derived protein" evidence="1">
    <location>
        <begin position="3"/>
        <end position="156"/>
    </location>
</feature>
<dbReference type="PANTHER" id="PTHR46599">
    <property type="entry name" value="PIGGYBAC TRANSPOSABLE ELEMENT-DERIVED PROTEIN 4"/>
    <property type="match status" value="1"/>
</dbReference>
<name>A0A4Y2J7E4_ARAVE</name>
<organism evidence="2 3">
    <name type="scientific">Araneus ventricosus</name>
    <name type="common">Orbweaver spider</name>
    <name type="synonym">Epeira ventricosa</name>
    <dbReference type="NCBI Taxonomy" id="182803"/>
    <lineage>
        <taxon>Eukaryota</taxon>
        <taxon>Metazoa</taxon>
        <taxon>Ecdysozoa</taxon>
        <taxon>Arthropoda</taxon>
        <taxon>Chelicerata</taxon>
        <taxon>Arachnida</taxon>
        <taxon>Araneae</taxon>
        <taxon>Araneomorphae</taxon>
        <taxon>Entelegynae</taxon>
        <taxon>Araneoidea</taxon>
        <taxon>Araneidae</taxon>
        <taxon>Araneus</taxon>
    </lineage>
</organism>
<evidence type="ECO:0000313" key="2">
    <source>
        <dbReference type="EMBL" id="GBM86181.1"/>
    </source>
</evidence>
<accession>A0A4Y2J7E4</accession>
<dbReference type="Proteomes" id="UP000499080">
    <property type="component" value="Unassembled WGS sequence"/>
</dbReference>
<dbReference type="AlphaFoldDB" id="A0A4Y2J7E4"/>
<evidence type="ECO:0000313" key="3">
    <source>
        <dbReference type="Proteomes" id="UP000499080"/>
    </source>
</evidence>
<dbReference type="PANTHER" id="PTHR46599:SF3">
    <property type="entry name" value="PIGGYBAC TRANSPOSABLE ELEMENT-DERIVED PROTEIN 4"/>
    <property type="match status" value="1"/>
</dbReference>
<dbReference type="Pfam" id="PF13843">
    <property type="entry name" value="DDE_Tnp_1_7"/>
    <property type="match status" value="1"/>
</dbReference>